<dbReference type="AlphaFoldDB" id="A0AAW7X913"/>
<name>A0AAW7X913_9GAMM</name>
<dbReference type="EMBL" id="JAUOPB010000011">
    <property type="protein sequence ID" value="MDO6423770.1"/>
    <property type="molecule type" value="Genomic_DNA"/>
</dbReference>
<feature type="chain" id="PRO_5043835380" description="Lipoprotein" evidence="1">
    <location>
        <begin position="25"/>
        <end position="186"/>
    </location>
</feature>
<reference evidence="2" key="1">
    <citation type="submission" date="2023-07" db="EMBL/GenBank/DDBJ databases">
        <title>Genome content predicts the carbon catabolic preferences of heterotrophic bacteria.</title>
        <authorList>
            <person name="Gralka M."/>
        </authorList>
    </citation>
    <scope>NUCLEOTIDE SEQUENCE</scope>
    <source>
        <strain evidence="2">I3M17_2</strain>
    </source>
</reference>
<evidence type="ECO:0008006" key="4">
    <source>
        <dbReference type="Google" id="ProtNLM"/>
    </source>
</evidence>
<evidence type="ECO:0000313" key="3">
    <source>
        <dbReference type="Proteomes" id="UP001169760"/>
    </source>
</evidence>
<proteinExistence type="predicted"/>
<comment type="caution">
    <text evidence="2">The sequence shown here is derived from an EMBL/GenBank/DDBJ whole genome shotgun (WGS) entry which is preliminary data.</text>
</comment>
<dbReference type="Proteomes" id="UP001169760">
    <property type="component" value="Unassembled WGS sequence"/>
</dbReference>
<protein>
    <recommendedName>
        <fullName evidence="4">Lipoprotein</fullName>
    </recommendedName>
</protein>
<evidence type="ECO:0000313" key="2">
    <source>
        <dbReference type="EMBL" id="MDO6423770.1"/>
    </source>
</evidence>
<organism evidence="2 3">
    <name type="scientific">Saccharophagus degradans</name>
    <dbReference type="NCBI Taxonomy" id="86304"/>
    <lineage>
        <taxon>Bacteria</taxon>
        <taxon>Pseudomonadati</taxon>
        <taxon>Pseudomonadota</taxon>
        <taxon>Gammaproteobacteria</taxon>
        <taxon>Cellvibrionales</taxon>
        <taxon>Cellvibrionaceae</taxon>
        <taxon>Saccharophagus</taxon>
    </lineage>
</organism>
<sequence>MFNLTALRCSLLIIFTLLTACSKAPWPISPTLDFSHYKNKGLEFHYPSNWTLAYDDEPHLYSSRGVSFNISEFSTASVFIVYKDQINQYAASSLTDFTNQYLRTLDLDNKANITNISQTAKPIAGNNSITISWVDTVASAAPVELTVVERTTESNKIYVVFNLSAEDILTSTKHLAPLVYNLNYEK</sequence>
<feature type="signal peptide" evidence="1">
    <location>
        <begin position="1"/>
        <end position="24"/>
    </location>
</feature>
<evidence type="ECO:0000256" key="1">
    <source>
        <dbReference type="SAM" id="SignalP"/>
    </source>
</evidence>
<dbReference type="RefSeq" id="WP_303493336.1">
    <property type="nucleotide sequence ID" value="NZ_JAUOPB010000011.1"/>
</dbReference>
<keyword evidence="1" id="KW-0732">Signal</keyword>
<gene>
    <name evidence="2" type="ORF">Q4521_14905</name>
</gene>
<accession>A0AAW7X913</accession>